<dbReference type="GO" id="GO:0005524">
    <property type="term" value="F:ATP binding"/>
    <property type="evidence" value="ECO:0007669"/>
    <property type="project" value="UniProtKB-KW"/>
</dbReference>
<dbReference type="FunFam" id="3.40.50.300:FF:000020">
    <property type="entry name" value="Amino acid ABC transporter ATP-binding component"/>
    <property type="match status" value="1"/>
</dbReference>
<accession>A0A7G8TF91</accession>
<evidence type="ECO:0000313" key="10">
    <source>
        <dbReference type="Proteomes" id="UP000469440"/>
    </source>
</evidence>
<gene>
    <name evidence="8" type="primary">tcyC</name>
    <name evidence="8" type="ORF">CAFE_05060</name>
    <name evidence="9" type="ORF">HCR03_08780</name>
</gene>
<dbReference type="InterPro" id="IPR017871">
    <property type="entry name" value="ABC_transporter-like_CS"/>
</dbReference>
<evidence type="ECO:0000256" key="2">
    <source>
        <dbReference type="ARBA" id="ARBA00022448"/>
    </source>
</evidence>
<dbReference type="InterPro" id="IPR003439">
    <property type="entry name" value="ABC_transporter-like_ATP-bd"/>
</dbReference>
<dbReference type="Proteomes" id="UP000515909">
    <property type="component" value="Chromosome"/>
</dbReference>
<evidence type="ECO:0000256" key="4">
    <source>
        <dbReference type="ARBA" id="ARBA00022741"/>
    </source>
</evidence>
<dbReference type="EMBL" id="CP060286">
    <property type="protein sequence ID" value="QNK42282.1"/>
    <property type="molecule type" value="Genomic_DNA"/>
</dbReference>
<dbReference type="EC" id="3.6.3.-" evidence="8"/>
<comment type="subcellular location">
    <subcellularLocation>
        <location evidence="1">Cell membrane</location>
        <topology evidence="1">Peripheral membrane protein</topology>
    </subcellularLocation>
</comment>
<dbReference type="Proteomes" id="UP000469440">
    <property type="component" value="Unassembled WGS sequence"/>
</dbReference>
<name>A0A6N8HVL4_9FIRM</name>
<accession>A0A6N8HVL4</accession>
<dbReference type="InterPro" id="IPR030679">
    <property type="entry name" value="ABC_ATPase_HisP-typ"/>
</dbReference>
<feature type="domain" description="ABC transporter" evidence="7">
    <location>
        <begin position="4"/>
        <end position="248"/>
    </location>
</feature>
<dbReference type="SMART" id="SM00382">
    <property type="entry name" value="AAA"/>
    <property type="match status" value="1"/>
</dbReference>
<evidence type="ECO:0000256" key="3">
    <source>
        <dbReference type="ARBA" id="ARBA00022475"/>
    </source>
</evidence>
<dbReference type="InterPro" id="IPR050086">
    <property type="entry name" value="MetN_ABC_transporter-like"/>
</dbReference>
<dbReference type="PANTHER" id="PTHR43166">
    <property type="entry name" value="AMINO ACID IMPORT ATP-BINDING PROTEIN"/>
    <property type="match status" value="1"/>
</dbReference>
<dbReference type="OrthoDB" id="9804199at2"/>
<evidence type="ECO:0000313" key="9">
    <source>
        <dbReference type="EMBL" id="QNK42282.1"/>
    </source>
</evidence>
<dbReference type="SUPFAM" id="SSF52540">
    <property type="entry name" value="P-loop containing nucleoside triphosphate hydrolases"/>
    <property type="match status" value="1"/>
</dbReference>
<dbReference type="RefSeq" id="WP_066644944.1">
    <property type="nucleotide sequence ID" value="NZ_CP060286.1"/>
</dbReference>
<dbReference type="GO" id="GO:0016887">
    <property type="term" value="F:ATP hydrolysis activity"/>
    <property type="evidence" value="ECO:0007669"/>
    <property type="project" value="InterPro"/>
</dbReference>
<dbReference type="GO" id="GO:0015424">
    <property type="term" value="F:ABC-type amino acid transporter activity"/>
    <property type="evidence" value="ECO:0007669"/>
    <property type="project" value="InterPro"/>
</dbReference>
<dbReference type="Pfam" id="PF00005">
    <property type="entry name" value="ABC_tran"/>
    <property type="match status" value="1"/>
</dbReference>
<keyword evidence="2" id="KW-0813">Transport</keyword>
<keyword evidence="5 8" id="KW-0067">ATP-binding</keyword>
<evidence type="ECO:0000256" key="6">
    <source>
        <dbReference type="ARBA" id="ARBA00023136"/>
    </source>
</evidence>
<dbReference type="Gene3D" id="3.40.50.300">
    <property type="entry name" value="P-loop containing nucleotide triphosphate hydrolases"/>
    <property type="match status" value="1"/>
</dbReference>
<dbReference type="PROSITE" id="PS00211">
    <property type="entry name" value="ABC_TRANSPORTER_1"/>
    <property type="match status" value="1"/>
</dbReference>
<dbReference type="InterPro" id="IPR003593">
    <property type="entry name" value="AAA+_ATPase"/>
</dbReference>
<dbReference type="KEGG" id="cfem:HCR03_08780"/>
<proteinExistence type="predicted"/>
<reference evidence="8 10" key="1">
    <citation type="submission" date="2019-09" db="EMBL/GenBank/DDBJ databases">
        <title>Genome sequence of Clostridium sp. EA1.</title>
        <authorList>
            <person name="Poehlein A."/>
            <person name="Bengelsdorf F.R."/>
            <person name="Daniel R."/>
        </authorList>
    </citation>
    <scope>NUCLEOTIDE SEQUENCE [LARGE SCALE GENOMIC DNA]</scope>
    <source>
        <strain evidence="8 10">EA1</strain>
    </source>
</reference>
<evidence type="ECO:0000256" key="5">
    <source>
        <dbReference type="ARBA" id="ARBA00022840"/>
    </source>
</evidence>
<reference evidence="9 11" key="2">
    <citation type="submission" date="2020-08" db="EMBL/GenBank/DDBJ databases">
        <title>The isolate Caproiciproducens sp. 7D4C2 produces n-caproate at mildly acidic conditions from hexoses: genome and rBOX comparison with related strains and chain-elongating bacteria.</title>
        <authorList>
            <person name="Esquivel-Elizondo S."/>
            <person name="Bagci C."/>
            <person name="Temovska M."/>
            <person name="Jeon B.S."/>
            <person name="Bessarab I."/>
            <person name="Williams R.B.H."/>
            <person name="Huson D.H."/>
            <person name="Angenent L.T."/>
        </authorList>
    </citation>
    <scope>NUCLEOTIDE SEQUENCE [LARGE SCALE GENOMIC DNA]</scope>
    <source>
        <strain evidence="9 11">7D4C2</strain>
    </source>
</reference>
<dbReference type="CDD" id="cd03262">
    <property type="entry name" value="ABC_HisP_GlnQ"/>
    <property type="match status" value="1"/>
</dbReference>
<evidence type="ECO:0000313" key="8">
    <source>
        <dbReference type="EMBL" id="MVB09841.1"/>
    </source>
</evidence>
<keyword evidence="6" id="KW-0472">Membrane</keyword>
<protein>
    <submittedName>
        <fullName evidence="9">Amino acid ABC transporter ATP-binding protein</fullName>
    </submittedName>
    <submittedName>
        <fullName evidence="8">L-cystine import ATP-binding protein TcyC</fullName>
        <ecNumber evidence="8">3.6.3.-</ecNumber>
    </submittedName>
</protein>
<sequence length="254" mass="27799">MPLLTARNLYKSFDGTGVLKGISLDVDKGEVLTVIGPSGSGKSTLLRCMTQLEAVDRGEISVCGETLVKTGENQSAVYSDRAACRRIALHIGLVFQNFNLFPHFSVLRNIAEAPMHVLGKKKAEAEASAMELLKKMELSDKADFYPCQLSGGQQQRVSIARALAMNPDLLFFDEPTSALDPELTGEILKVIRDLAAEHMTMVVVTHEMAFARDVADQVVFMADGVIVEQGTPEQVFANTQSERTKAFLSRFNES</sequence>
<dbReference type="PANTHER" id="PTHR43166:SF35">
    <property type="entry name" value="L-CYSTINE IMPORT ATP-BINDING PROTEIN TCYN"/>
    <property type="match status" value="1"/>
</dbReference>
<dbReference type="PROSITE" id="PS50893">
    <property type="entry name" value="ABC_TRANSPORTER_2"/>
    <property type="match status" value="1"/>
</dbReference>
<dbReference type="PIRSF" id="PIRSF039085">
    <property type="entry name" value="ABC_ATPase_HisP"/>
    <property type="match status" value="1"/>
</dbReference>
<keyword evidence="4" id="KW-0547">Nucleotide-binding</keyword>
<keyword evidence="8" id="KW-0378">Hydrolase</keyword>
<dbReference type="AlphaFoldDB" id="A0A6N8HVL4"/>
<organism evidence="8 10">
    <name type="scientific">Caproicibacter fermentans</name>
    <dbReference type="NCBI Taxonomy" id="2576756"/>
    <lineage>
        <taxon>Bacteria</taxon>
        <taxon>Bacillati</taxon>
        <taxon>Bacillota</taxon>
        <taxon>Clostridia</taxon>
        <taxon>Eubacteriales</taxon>
        <taxon>Acutalibacteraceae</taxon>
        <taxon>Caproicibacter</taxon>
    </lineage>
</organism>
<dbReference type="GO" id="GO:0005886">
    <property type="term" value="C:plasma membrane"/>
    <property type="evidence" value="ECO:0007669"/>
    <property type="project" value="UniProtKB-SubCell"/>
</dbReference>
<keyword evidence="10" id="KW-1185">Reference proteome</keyword>
<dbReference type="InterPro" id="IPR027417">
    <property type="entry name" value="P-loop_NTPase"/>
</dbReference>
<keyword evidence="3" id="KW-1003">Cell membrane</keyword>
<dbReference type="EMBL" id="VWXL01000014">
    <property type="protein sequence ID" value="MVB09841.1"/>
    <property type="molecule type" value="Genomic_DNA"/>
</dbReference>
<evidence type="ECO:0000256" key="1">
    <source>
        <dbReference type="ARBA" id="ARBA00004202"/>
    </source>
</evidence>
<evidence type="ECO:0000259" key="7">
    <source>
        <dbReference type="PROSITE" id="PS50893"/>
    </source>
</evidence>
<evidence type="ECO:0000313" key="11">
    <source>
        <dbReference type="Proteomes" id="UP000515909"/>
    </source>
</evidence>